<feature type="region of interest" description="Disordered" evidence="1">
    <location>
        <begin position="20"/>
        <end position="40"/>
    </location>
</feature>
<sequence length="40" mass="4127">MHHHNLPITAITLGLLTACGGGGDNNTTTNPRHGAGNYNN</sequence>
<protein>
    <submittedName>
        <fullName evidence="2">Uncharacterized protein</fullName>
    </submittedName>
</protein>
<name>A0A381EBH9_9GAMM</name>
<keyword evidence="3" id="KW-1185">Reference proteome</keyword>
<reference evidence="2 3" key="1">
    <citation type="submission" date="2018-06" db="EMBL/GenBank/DDBJ databases">
        <authorList>
            <consortium name="Pathogen Informatics"/>
            <person name="Doyle S."/>
        </authorList>
    </citation>
    <scope>NUCLEOTIDE SEQUENCE [LARGE SCALE GENOMIC DNA]</scope>
    <source>
        <strain evidence="2 3">NCTC13294</strain>
    </source>
</reference>
<dbReference type="EMBL" id="UFUW01000001">
    <property type="protein sequence ID" value="SUX24365.1"/>
    <property type="molecule type" value="Genomic_DNA"/>
</dbReference>
<evidence type="ECO:0000313" key="2">
    <source>
        <dbReference type="EMBL" id="SUX24365.1"/>
    </source>
</evidence>
<accession>A0A381EBH9</accession>
<dbReference type="Proteomes" id="UP000254572">
    <property type="component" value="Unassembled WGS sequence"/>
</dbReference>
<evidence type="ECO:0000256" key="1">
    <source>
        <dbReference type="SAM" id="MobiDB-lite"/>
    </source>
</evidence>
<proteinExistence type="predicted"/>
<organism evidence="2 3">
    <name type="scientific">Cardiobacterium valvarum</name>
    <dbReference type="NCBI Taxonomy" id="194702"/>
    <lineage>
        <taxon>Bacteria</taxon>
        <taxon>Pseudomonadati</taxon>
        <taxon>Pseudomonadota</taxon>
        <taxon>Gammaproteobacteria</taxon>
        <taxon>Cardiobacteriales</taxon>
        <taxon>Cardiobacteriaceae</taxon>
        <taxon>Cardiobacterium</taxon>
    </lineage>
</organism>
<gene>
    <name evidence="2" type="ORF">NCTC13294_01830</name>
</gene>
<dbReference type="AlphaFoldDB" id="A0A381EBH9"/>
<dbReference type="RefSeq" id="WP_281270370.1">
    <property type="nucleotide sequence ID" value="NZ_JBHLZC010000002.1"/>
</dbReference>
<evidence type="ECO:0000313" key="3">
    <source>
        <dbReference type="Proteomes" id="UP000254572"/>
    </source>
</evidence>